<comment type="caution">
    <text evidence="3">The sequence shown here is derived from an EMBL/GenBank/DDBJ whole genome shotgun (WGS) entry which is preliminary data.</text>
</comment>
<dbReference type="PROSITE" id="PS50801">
    <property type="entry name" value="STAS"/>
    <property type="match status" value="1"/>
</dbReference>
<evidence type="ECO:0000313" key="4">
    <source>
        <dbReference type="Proteomes" id="UP001352223"/>
    </source>
</evidence>
<dbReference type="InterPro" id="IPR036513">
    <property type="entry name" value="STAS_dom_sf"/>
</dbReference>
<dbReference type="CDD" id="cd07043">
    <property type="entry name" value="STAS_anti-anti-sigma_factors"/>
    <property type="match status" value="1"/>
</dbReference>
<sequence>MTTYAALNLAVAEARDGALTLQVVGALDYDTSGHFTAYTSRALADHPGLRVLRLDCAGLSGVDSMGLSTLLGLRRRLDAAGASLHIAERSPRLNRLLTITGTFEYLVGADEAAEAEQESSGAESGAGPGHGSEADSGPGDPRRTRRPQERR</sequence>
<feature type="region of interest" description="Disordered" evidence="1">
    <location>
        <begin position="110"/>
        <end position="151"/>
    </location>
</feature>
<accession>A0ABU6C7I2</accession>
<dbReference type="Pfam" id="PF01740">
    <property type="entry name" value="STAS"/>
    <property type="match status" value="1"/>
</dbReference>
<dbReference type="EMBL" id="JAOZYB010000057">
    <property type="protein sequence ID" value="MEB3960667.1"/>
    <property type="molecule type" value="Genomic_DNA"/>
</dbReference>
<keyword evidence="4" id="KW-1185">Reference proteome</keyword>
<organism evidence="3 4">
    <name type="scientific">Streptomyces kunmingensis</name>
    <dbReference type="NCBI Taxonomy" id="68225"/>
    <lineage>
        <taxon>Bacteria</taxon>
        <taxon>Bacillati</taxon>
        <taxon>Actinomycetota</taxon>
        <taxon>Actinomycetes</taxon>
        <taxon>Kitasatosporales</taxon>
        <taxon>Streptomycetaceae</taxon>
        <taxon>Streptomyces</taxon>
    </lineage>
</organism>
<dbReference type="PANTHER" id="PTHR33495:SF2">
    <property type="entry name" value="ANTI-SIGMA FACTOR ANTAGONIST TM_1081-RELATED"/>
    <property type="match status" value="1"/>
</dbReference>
<evidence type="ECO:0000259" key="2">
    <source>
        <dbReference type="PROSITE" id="PS50801"/>
    </source>
</evidence>
<dbReference type="InterPro" id="IPR002645">
    <property type="entry name" value="STAS_dom"/>
</dbReference>
<gene>
    <name evidence="3" type="ORF">OKJ48_10495</name>
</gene>
<feature type="domain" description="STAS" evidence="2">
    <location>
        <begin position="8"/>
        <end position="123"/>
    </location>
</feature>
<dbReference type="PANTHER" id="PTHR33495">
    <property type="entry name" value="ANTI-SIGMA FACTOR ANTAGONIST TM_1081-RELATED-RELATED"/>
    <property type="match status" value="1"/>
</dbReference>
<evidence type="ECO:0000256" key="1">
    <source>
        <dbReference type="SAM" id="MobiDB-lite"/>
    </source>
</evidence>
<dbReference type="Proteomes" id="UP001352223">
    <property type="component" value="Unassembled WGS sequence"/>
</dbReference>
<evidence type="ECO:0000313" key="3">
    <source>
        <dbReference type="EMBL" id="MEB3960667.1"/>
    </source>
</evidence>
<dbReference type="SUPFAM" id="SSF52091">
    <property type="entry name" value="SpoIIaa-like"/>
    <property type="match status" value="1"/>
</dbReference>
<name>A0ABU6C7I2_9ACTN</name>
<protein>
    <submittedName>
        <fullName evidence="3">STAS domain-containing protein</fullName>
    </submittedName>
</protein>
<dbReference type="Gene3D" id="3.30.750.24">
    <property type="entry name" value="STAS domain"/>
    <property type="match status" value="1"/>
</dbReference>
<dbReference type="RefSeq" id="WP_324767794.1">
    <property type="nucleotide sequence ID" value="NZ_BAAATS010000016.1"/>
</dbReference>
<reference evidence="3 4" key="1">
    <citation type="submission" date="2022-10" db="EMBL/GenBank/DDBJ databases">
        <authorList>
            <person name="Xie J."/>
            <person name="Shen N."/>
        </authorList>
    </citation>
    <scope>NUCLEOTIDE SEQUENCE [LARGE SCALE GENOMIC DNA]</scope>
    <source>
        <strain evidence="3 4">DSM 41681</strain>
    </source>
</reference>
<proteinExistence type="predicted"/>
<feature type="compositionally biased region" description="Basic and acidic residues" evidence="1">
    <location>
        <begin position="140"/>
        <end position="151"/>
    </location>
</feature>